<evidence type="ECO:0000256" key="1">
    <source>
        <dbReference type="SAM" id="Phobius"/>
    </source>
</evidence>
<dbReference type="EMBL" id="JAZDWU010000012">
    <property type="protein sequence ID" value="KAK9983433.1"/>
    <property type="molecule type" value="Genomic_DNA"/>
</dbReference>
<sequence length="89" mass="9844">MKSCTKLLMSSEAILQKSAKRGLHSTGVKRMGGHGHDAPYYEHAKHMYNLDKMKNQKLTVTLGTWTVFAIGAGVPVLAVIYQQKKRASV</sequence>
<gene>
    <name evidence="2" type="ORF">SO802_032958</name>
</gene>
<name>A0AAW2BDG7_9ROSI</name>
<accession>A0AAW2BDG7</accession>
<organism evidence="2 3">
    <name type="scientific">Lithocarpus litseifolius</name>
    <dbReference type="NCBI Taxonomy" id="425828"/>
    <lineage>
        <taxon>Eukaryota</taxon>
        <taxon>Viridiplantae</taxon>
        <taxon>Streptophyta</taxon>
        <taxon>Embryophyta</taxon>
        <taxon>Tracheophyta</taxon>
        <taxon>Spermatophyta</taxon>
        <taxon>Magnoliopsida</taxon>
        <taxon>eudicotyledons</taxon>
        <taxon>Gunneridae</taxon>
        <taxon>Pentapetalae</taxon>
        <taxon>rosids</taxon>
        <taxon>fabids</taxon>
        <taxon>Fagales</taxon>
        <taxon>Fagaceae</taxon>
        <taxon>Lithocarpus</taxon>
    </lineage>
</organism>
<dbReference type="PANTHER" id="PTHR36003:SF5">
    <property type="entry name" value="TONB-DEPENDENT HEME RECEPTOR A"/>
    <property type="match status" value="1"/>
</dbReference>
<keyword evidence="1" id="KW-0812">Transmembrane</keyword>
<keyword evidence="3" id="KW-1185">Reference proteome</keyword>
<reference evidence="2 3" key="1">
    <citation type="submission" date="2024-01" db="EMBL/GenBank/DDBJ databases">
        <title>A telomere-to-telomere, gap-free genome of sweet tea (Lithocarpus litseifolius).</title>
        <authorList>
            <person name="Zhou J."/>
        </authorList>
    </citation>
    <scope>NUCLEOTIDE SEQUENCE [LARGE SCALE GENOMIC DNA]</scope>
    <source>
        <strain evidence="2">Zhou-2022a</strain>
        <tissue evidence="2">Leaf</tissue>
    </source>
</reference>
<feature type="transmembrane region" description="Helical" evidence="1">
    <location>
        <begin position="62"/>
        <end position="81"/>
    </location>
</feature>
<dbReference type="AlphaFoldDB" id="A0AAW2BDG7"/>
<evidence type="ECO:0000313" key="3">
    <source>
        <dbReference type="Proteomes" id="UP001459277"/>
    </source>
</evidence>
<comment type="caution">
    <text evidence="2">The sequence shown here is derived from an EMBL/GenBank/DDBJ whole genome shotgun (WGS) entry which is preliminary data.</text>
</comment>
<keyword evidence="1" id="KW-0472">Membrane</keyword>
<evidence type="ECO:0000313" key="2">
    <source>
        <dbReference type="EMBL" id="KAK9983433.1"/>
    </source>
</evidence>
<dbReference type="Proteomes" id="UP001459277">
    <property type="component" value="Unassembled WGS sequence"/>
</dbReference>
<dbReference type="PANTHER" id="PTHR36003">
    <property type="entry name" value="TONB-DEPENDENT HEME RECEPTOR A"/>
    <property type="match status" value="1"/>
</dbReference>
<protein>
    <submittedName>
        <fullName evidence="2">Uncharacterized protein</fullName>
    </submittedName>
</protein>
<keyword evidence="1" id="KW-1133">Transmembrane helix</keyword>
<proteinExistence type="predicted"/>